<dbReference type="SMART" id="SM01252">
    <property type="entry name" value="KilA-N"/>
    <property type="match status" value="1"/>
</dbReference>
<dbReference type="InterPro" id="IPR017880">
    <property type="entry name" value="KilA_N"/>
</dbReference>
<protein>
    <submittedName>
        <fullName evidence="2">KilA-N domain-containing protein</fullName>
    </submittedName>
</protein>
<dbReference type="RefSeq" id="WP_255187858.1">
    <property type="nucleotide sequence ID" value="NZ_CP113517.1"/>
</dbReference>
<dbReference type="InterPro" id="IPR018004">
    <property type="entry name" value="KilA/APSES_HTH"/>
</dbReference>
<reference evidence="2" key="1">
    <citation type="submission" date="2022-11" db="EMBL/GenBank/DDBJ databases">
        <title>Methylomonas rapida sp. nov., Carotenoid-Producing Obligate Methanotrophs with High Growth Characteristics and Biotechnological Potential.</title>
        <authorList>
            <person name="Tikhonova E.N."/>
            <person name="Suleimanov R.Z."/>
            <person name="Miroshnikov K."/>
            <person name="Oshkin I.Y."/>
            <person name="Belova S.E."/>
            <person name="Danilova O.V."/>
            <person name="Ashikhmin A."/>
            <person name="Konopkin A."/>
            <person name="But S.Y."/>
            <person name="Khmelenina V.N."/>
            <person name="Kuznetsov N."/>
            <person name="Pimenov N.V."/>
            <person name="Dedysh S.N."/>
        </authorList>
    </citation>
    <scope>NUCLEOTIDE SEQUENCE</scope>
    <source>
        <strain evidence="2">MP1</strain>
    </source>
</reference>
<sequence length="303" mass="33687">MIDTAAVLGYAVPTVPHWTGGFGRPLRYGAEAMRRKSCGFFYARNPSLAGGVMGGRKACRFHIPVDQPVTSSAALSLVAPVGGLKTADMEHAMSKHTPIAPSAIEISHVAIRQDDQGRYCLNDLHKASGGLQKHQPRYWLDNQQAKDLIAELEKDDSGIPLSKIQGRGKAQGTYVVKELVYAYAMWISAKFHLQVIRAYDALQHTQPATPALPRPHTVRLSGDHYAGGGIRIEGDKAWLTFGIKTDELLFNLRQIGYELINRNELPQRLGEIYPEHRLISRDEFQLFQLMREIFTVNEGGKPC</sequence>
<organism evidence="2 3">
    <name type="scientific">Methylomonas rapida</name>
    <dbReference type="NCBI Taxonomy" id="2963939"/>
    <lineage>
        <taxon>Bacteria</taxon>
        <taxon>Pseudomonadati</taxon>
        <taxon>Pseudomonadota</taxon>
        <taxon>Gammaproteobacteria</taxon>
        <taxon>Methylococcales</taxon>
        <taxon>Methylococcaceae</taxon>
        <taxon>Methylomonas</taxon>
    </lineage>
</organism>
<accession>A0ABY7GR32</accession>
<name>A0ABY7GR32_9GAMM</name>
<evidence type="ECO:0000313" key="2">
    <source>
        <dbReference type="EMBL" id="WAR46950.1"/>
    </source>
</evidence>
<gene>
    <name evidence="2" type="ORF">NM686_010685</name>
</gene>
<evidence type="ECO:0000259" key="1">
    <source>
        <dbReference type="PROSITE" id="PS51301"/>
    </source>
</evidence>
<evidence type="ECO:0000313" key="3">
    <source>
        <dbReference type="Proteomes" id="UP001162780"/>
    </source>
</evidence>
<keyword evidence="3" id="KW-1185">Reference proteome</keyword>
<dbReference type="Pfam" id="PF04383">
    <property type="entry name" value="KilA-N"/>
    <property type="match status" value="1"/>
</dbReference>
<dbReference type="EMBL" id="CP113517">
    <property type="protein sequence ID" value="WAR46950.1"/>
    <property type="molecule type" value="Genomic_DNA"/>
</dbReference>
<feature type="domain" description="KilA-N" evidence="1">
    <location>
        <begin position="98"/>
        <end position="202"/>
    </location>
</feature>
<dbReference type="Proteomes" id="UP001162780">
    <property type="component" value="Chromosome"/>
</dbReference>
<dbReference type="PROSITE" id="PS51301">
    <property type="entry name" value="KILA_N"/>
    <property type="match status" value="1"/>
</dbReference>
<proteinExistence type="predicted"/>